<accession>A0A521FFY7</accession>
<organism evidence="2 3">
    <name type="scientific">Ruegeria faecimaris</name>
    <dbReference type="NCBI Taxonomy" id="686389"/>
    <lineage>
        <taxon>Bacteria</taxon>
        <taxon>Pseudomonadati</taxon>
        <taxon>Pseudomonadota</taxon>
        <taxon>Alphaproteobacteria</taxon>
        <taxon>Rhodobacterales</taxon>
        <taxon>Roseobacteraceae</taxon>
        <taxon>Ruegeria</taxon>
    </lineage>
</organism>
<reference evidence="2 3" key="1">
    <citation type="submission" date="2017-05" db="EMBL/GenBank/DDBJ databases">
        <authorList>
            <person name="Varghese N."/>
            <person name="Submissions S."/>
        </authorList>
    </citation>
    <scope>NUCLEOTIDE SEQUENCE [LARGE SCALE GENOMIC DNA]</scope>
    <source>
        <strain evidence="2 3">DSM 28009</strain>
    </source>
</reference>
<dbReference type="InterPro" id="IPR016181">
    <property type="entry name" value="Acyl_CoA_acyltransferase"/>
</dbReference>
<dbReference type="Pfam" id="PF00583">
    <property type="entry name" value="Acetyltransf_1"/>
    <property type="match status" value="1"/>
</dbReference>
<dbReference type="RefSeq" id="WP_142640339.1">
    <property type="nucleotide sequence ID" value="NZ_FXTE01000022.1"/>
</dbReference>
<dbReference type="EMBL" id="FXTE01000022">
    <property type="protein sequence ID" value="SMO95103.1"/>
    <property type="molecule type" value="Genomic_DNA"/>
</dbReference>
<evidence type="ECO:0000313" key="2">
    <source>
        <dbReference type="EMBL" id="SMO95103.1"/>
    </source>
</evidence>
<proteinExistence type="predicted"/>
<keyword evidence="2" id="KW-0808">Transferase</keyword>
<protein>
    <submittedName>
        <fullName evidence="2">Predicted N-acetyltransferase YhbS</fullName>
    </submittedName>
</protein>
<sequence length="141" mass="16092">MAWLIDEICDDQLVFALERNLLDELRCQQPQGVNSTIHLVCQTDGTLKGGLLGTTSYGWLLLKVLWVARPFRRQGLARALFERASTLAVARGCHNVWLDTSDPKAREIYLRWGFVQFGKLENGPNRGPSEHSRWFLQRPIA</sequence>
<evidence type="ECO:0000259" key="1">
    <source>
        <dbReference type="PROSITE" id="PS51186"/>
    </source>
</evidence>
<dbReference type="Proteomes" id="UP000319555">
    <property type="component" value="Unassembled WGS sequence"/>
</dbReference>
<dbReference type="CDD" id="cd04301">
    <property type="entry name" value="NAT_SF"/>
    <property type="match status" value="1"/>
</dbReference>
<dbReference type="Gene3D" id="3.40.630.30">
    <property type="match status" value="1"/>
</dbReference>
<dbReference type="AlphaFoldDB" id="A0A521FFY7"/>
<dbReference type="OrthoDB" id="9787920at2"/>
<gene>
    <name evidence="2" type="ORF">SAMN06265380_12212</name>
</gene>
<feature type="domain" description="N-acetyltransferase" evidence="1">
    <location>
        <begin position="1"/>
        <end position="139"/>
    </location>
</feature>
<name>A0A521FFY7_9RHOB</name>
<dbReference type="SUPFAM" id="SSF55729">
    <property type="entry name" value="Acyl-CoA N-acyltransferases (Nat)"/>
    <property type="match status" value="1"/>
</dbReference>
<evidence type="ECO:0000313" key="3">
    <source>
        <dbReference type="Proteomes" id="UP000319555"/>
    </source>
</evidence>
<dbReference type="InterPro" id="IPR000182">
    <property type="entry name" value="GNAT_dom"/>
</dbReference>
<dbReference type="GO" id="GO:0016747">
    <property type="term" value="F:acyltransferase activity, transferring groups other than amino-acyl groups"/>
    <property type="evidence" value="ECO:0007669"/>
    <property type="project" value="InterPro"/>
</dbReference>
<keyword evidence="3" id="KW-1185">Reference proteome</keyword>
<dbReference type="PROSITE" id="PS51186">
    <property type="entry name" value="GNAT"/>
    <property type="match status" value="1"/>
</dbReference>